<organism evidence="2 3">
    <name type="scientific">Botrytis porri</name>
    <dbReference type="NCBI Taxonomy" id="87229"/>
    <lineage>
        <taxon>Eukaryota</taxon>
        <taxon>Fungi</taxon>
        <taxon>Dikarya</taxon>
        <taxon>Ascomycota</taxon>
        <taxon>Pezizomycotina</taxon>
        <taxon>Leotiomycetes</taxon>
        <taxon>Helotiales</taxon>
        <taxon>Sclerotiniaceae</taxon>
        <taxon>Botrytis</taxon>
    </lineage>
</organism>
<evidence type="ECO:0000313" key="3">
    <source>
        <dbReference type="Proteomes" id="UP000297280"/>
    </source>
</evidence>
<protein>
    <submittedName>
        <fullName evidence="2">Uncharacterized protein</fullName>
    </submittedName>
</protein>
<feature type="compositionally biased region" description="Basic and acidic residues" evidence="1">
    <location>
        <begin position="59"/>
        <end position="81"/>
    </location>
</feature>
<gene>
    <name evidence="2" type="ORF">BPOR_1374g00010</name>
</gene>
<feature type="compositionally biased region" description="Basic and acidic residues" evidence="1">
    <location>
        <begin position="36"/>
        <end position="52"/>
    </location>
</feature>
<feature type="region of interest" description="Disordered" evidence="1">
    <location>
        <begin position="1"/>
        <end position="101"/>
    </location>
</feature>
<evidence type="ECO:0000256" key="1">
    <source>
        <dbReference type="SAM" id="MobiDB-lite"/>
    </source>
</evidence>
<comment type="caution">
    <text evidence="2">The sequence shown here is derived from an EMBL/GenBank/DDBJ whole genome shotgun (WGS) entry which is preliminary data.</text>
</comment>
<sequence length="101" mass="11984">MPRYSKCTRDSQYDNPQQQRQHQRQGTVDEYQIGAIRKEDKQREREEYEQRKKQARQYAEARAKGKVDSGKDRSRGEEVSGRRYGKNSSGEMGGKRSVRWK</sequence>
<dbReference type="Proteomes" id="UP000297280">
    <property type="component" value="Unassembled WGS sequence"/>
</dbReference>
<reference evidence="2 3" key="1">
    <citation type="submission" date="2017-12" db="EMBL/GenBank/DDBJ databases">
        <title>Comparative genomics of Botrytis spp.</title>
        <authorList>
            <person name="Valero-Jimenez C.A."/>
            <person name="Tapia P."/>
            <person name="Veloso J."/>
            <person name="Silva-Moreno E."/>
            <person name="Staats M."/>
            <person name="Valdes J.H."/>
            <person name="Van Kan J.A.L."/>
        </authorList>
    </citation>
    <scope>NUCLEOTIDE SEQUENCE [LARGE SCALE GENOMIC DNA]</scope>
    <source>
        <strain evidence="2 3">MUCL3349</strain>
    </source>
</reference>
<evidence type="ECO:0000313" key="2">
    <source>
        <dbReference type="EMBL" id="TGO81072.1"/>
    </source>
</evidence>
<keyword evidence="3" id="KW-1185">Reference proteome</keyword>
<dbReference type="AlphaFoldDB" id="A0A4Z1KC07"/>
<proteinExistence type="predicted"/>
<accession>A0A4Z1KC07</accession>
<name>A0A4Z1KC07_9HELO</name>
<dbReference type="EMBL" id="PQXO01001366">
    <property type="protein sequence ID" value="TGO81072.1"/>
    <property type="molecule type" value="Genomic_DNA"/>
</dbReference>